<name>A0A5E4N456_9HEMI</name>
<reference evidence="1 2" key="1">
    <citation type="submission" date="2019-08" db="EMBL/GenBank/DDBJ databases">
        <authorList>
            <person name="Alioto T."/>
            <person name="Alioto T."/>
            <person name="Gomez Garrido J."/>
        </authorList>
    </citation>
    <scope>NUCLEOTIDE SEQUENCE [LARGE SCALE GENOMIC DNA]</scope>
</reference>
<keyword evidence="2" id="KW-1185">Reference proteome</keyword>
<dbReference type="Proteomes" id="UP000325440">
    <property type="component" value="Unassembled WGS sequence"/>
</dbReference>
<evidence type="ECO:0000313" key="1">
    <source>
        <dbReference type="EMBL" id="VVC37343.1"/>
    </source>
</evidence>
<sequence length="64" mass="7148">MSDVGCVNAFVGLLIVAGEVCVGLLEWVSRLRTNVVTDKRPPCPNIVIDLQDDHPMNDNIDRWK</sequence>
<evidence type="ECO:0000313" key="2">
    <source>
        <dbReference type="Proteomes" id="UP000325440"/>
    </source>
</evidence>
<organism evidence="1 2">
    <name type="scientific">Cinara cedri</name>
    <dbReference type="NCBI Taxonomy" id="506608"/>
    <lineage>
        <taxon>Eukaryota</taxon>
        <taxon>Metazoa</taxon>
        <taxon>Ecdysozoa</taxon>
        <taxon>Arthropoda</taxon>
        <taxon>Hexapoda</taxon>
        <taxon>Insecta</taxon>
        <taxon>Pterygota</taxon>
        <taxon>Neoptera</taxon>
        <taxon>Paraneoptera</taxon>
        <taxon>Hemiptera</taxon>
        <taxon>Sternorrhyncha</taxon>
        <taxon>Aphidomorpha</taxon>
        <taxon>Aphidoidea</taxon>
        <taxon>Aphididae</taxon>
        <taxon>Lachninae</taxon>
        <taxon>Cinara</taxon>
    </lineage>
</organism>
<gene>
    <name evidence="1" type="ORF">CINCED_3A018351</name>
</gene>
<dbReference type="AlphaFoldDB" id="A0A5E4N456"/>
<accession>A0A5E4N456</accession>
<proteinExistence type="predicted"/>
<dbReference type="EMBL" id="CABPRJ010001445">
    <property type="protein sequence ID" value="VVC37343.1"/>
    <property type="molecule type" value="Genomic_DNA"/>
</dbReference>
<protein>
    <submittedName>
        <fullName evidence="1">Uncharacterized protein</fullName>
    </submittedName>
</protein>